<gene>
    <name evidence="3" type="ORF">Q604_UNBC07907G0001</name>
</gene>
<reference evidence="3" key="1">
    <citation type="submission" date="2013-12" db="EMBL/GenBank/DDBJ databases">
        <title>A Varibaculum cambriense genome reconstructed from a premature infant gut community with otherwise low bacterial novelty that shifts toward anaerobic metabolism during the third week of life.</title>
        <authorList>
            <person name="Brown C.T."/>
            <person name="Sharon I."/>
            <person name="Thomas B.C."/>
            <person name="Castelle C.J."/>
            <person name="Morowitz M.J."/>
            <person name="Banfield J.F."/>
        </authorList>
    </citation>
    <scope>NUCLEOTIDE SEQUENCE</scope>
</reference>
<dbReference type="NCBIfam" id="TIGR01168">
    <property type="entry name" value="YSIRK_signal"/>
    <property type="match status" value="1"/>
</dbReference>
<organism evidence="3">
    <name type="scientific">human gut metagenome</name>
    <dbReference type="NCBI Taxonomy" id="408170"/>
    <lineage>
        <taxon>unclassified sequences</taxon>
        <taxon>metagenomes</taxon>
        <taxon>organismal metagenomes</taxon>
    </lineage>
</organism>
<feature type="non-terminal residue" evidence="3">
    <location>
        <position position="101"/>
    </location>
</feature>
<proteinExistence type="predicted"/>
<sequence>MGKRRQGPINKKVDFLPNKLNKYSIRKFTVGTASILLGSTLIFGSSSHEAKAAEEKQVDPITQANQNDSSERSLENTNQPTVNNEAPQMSSTLQAEEGGNA</sequence>
<evidence type="ECO:0000259" key="2">
    <source>
        <dbReference type="Pfam" id="PF04650"/>
    </source>
</evidence>
<evidence type="ECO:0000313" key="3">
    <source>
        <dbReference type="EMBL" id="ETJ37909.1"/>
    </source>
</evidence>
<feature type="region of interest" description="Disordered" evidence="1">
    <location>
        <begin position="46"/>
        <end position="101"/>
    </location>
</feature>
<dbReference type="EMBL" id="AZMM01007907">
    <property type="protein sequence ID" value="ETJ37909.1"/>
    <property type="molecule type" value="Genomic_DNA"/>
</dbReference>
<name>W1Y9U5_9ZZZZ</name>
<feature type="compositionally biased region" description="Polar residues" evidence="1">
    <location>
        <begin position="75"/>
        <end position="94"/>
    </location>
</feature>
<comment type="caution">
    <text evidence="3">The sequence shown here is derived from an EMBL/GenBank/DDBJ whole genome shotgun (WGS) entry which is preliminary data.</text>
</comment>
<evidence type="ECO:0000256" key="1">
    <source>
        <dbReference type="SAM" id="MobiDB-lite"/>
    </source>
</evidence>
<feature type="compositionally biased region" description="Basic and acidic residues" evidence="1">
    <location>
        <begin position="48"/>
        <end position="58"/>
    </location>
</feature>
<dbReference type="Pfam" id="PF04650">
    <property type="entry name" value="YSIRK_signal"/>
    <property type="match status" value="1"/>
</dbReference>
<feature type="domain" description="YSIRK Gram-positive signal peptide" evidence="2">
    <location>
        <begin position="18"/>
        <end position="43"/>
    </location>
</feature>
<accession>W1Y9U5</accession>
<dbReference type="AlphaFoldDB" id="W1Y9U5"/>
<protein>
    <submittedName>
        <fullName evidence="3">Gram-positive signal peptide protein, YSIRK family</fullName>
    </submittedName>
</protein>
<dbReference type="InterPro" id="IPR005877">
    <property type="entry name" value="YSIRK_signal_dom"/>
</dbReference>